<proteinExistence type="inferred from homology"/>
<comment type="catalytic activity">
    <reaction evidence="9">
        <text>L-aspartate + H(+) = beta-alanine + CO2</text>
        <dbReference type="Rhea" id="RHEA:19497"/>
        <dbReference type="ChEBI" id="CHEBI:15378"/>
        <dbReference type="ChEBI" id="CHEBI:16526"/>
        <dbReference type="ChEBI" id="CHEBI:29991"/>
        <dbReference type="ChEBI" id="CHEBI:57966"/>
        <dbReference type="EC" id="4.1.1.11"/>
    </reaction>
</comment>
<comment type="cofactor">
    <cofactor evidence="9">
        <name>pyruvate</name>
        <dbReference type="ChEBI" id="CHEBI:15361"/>
    </cofactor>
    <text evidence="9">Binds 1 pyruvoyl group covalently per subunit.</text>
</comment>
<dbReference type="InterPro" id="IPR009010">
    <property type="entry name" value="Asp_de-COase-like_dom_sf"/>
</dbReference>
<dbReference type="Proteomes" id="UP001595847">
    <property type="component" value="Unassembled WGS sequence"/>
</dbReference>
<keyword evidence="2 9" id="KW-0566">Pantothenate biosynthesis</keyword>
<gene>
    <name evidence="9 11" type="primary">panD</name>
    <name evidence="11" type="ORF">ACFOVU_08515</name>
</gene>
<keyword evidence="6 9" id="KW-0456">Lyase</keyword>
<evidence type="ECO:0000256" key="5">
    <source>
        <dbReference type="ARBA" id="ARBA00023145"/>
    </source>
</evidence>
<dbReference type="Pfam" id="PF02261">
    <property type="entry name" value="Asp_decarbox"/>
    <property type="match status" value="1"/>
</dbReference>
<evidence type="ECO:0000313" key="12">
    <source>
        <dbReference type="Proteomes" id="UP001595847"/>
    </source>
</evidence>
<comment type="pathway">
    <text evidence="9">Cofactor biosynthesis; (R)-pantothenate biosynthesis; beta-alanine from L-aspartate: step 1/1.</text>
</comment>
<reference evidence="12" key="1">
    <citation type="journal article" date="2019" name="Int. J. Syst. Evol. Microbiol.">
        <title>The Global Catalogue of Microorganisms (GCM) 10K type strain sequencing project: providing services to taxonomists for standard genome sequencing and annotation.</title>
        <authorList>
            <consortium name="The Broad Institute Genomics Platform"/>
            <consortium name="The Broad Institute Genome Sequencing Center for Infectious Disease"/>
            <person name="Wu L."/>
            <person name="Ma J."/>
        </authorList>
    </citation>
    <scope>NUCLEOTIDE SEQUENCE [LARGE SCALE GENOMIC DNA]</scope>
    <source>
        <strain evidence="12">TBRC 1826</strain>
    </source>
</reference>
<evidence type="ECO:0000313" key="11">
    <source>
        <dbReference type="EMBL" id="MFC3995954.1"/>
    </source>
</evidence>
<evidence type="ECO:0000256" key="7">
    <source>
        <dbReference type="ARBA" id="ARBA00023270"/>
    </source>
</evidence>
<evidence type="ECO:0000256" key="8">
    <source>
        <dbReference type="ARBA" id="ARBA00023317"/>
    </source>
</evidence>
<feature type="chain" id="PRO_5044912599" description="Aspartate 1-decarboxylase alpha chain" evidence="9">
    <location>
        <begin position="25"/>
        <end position="144"/>
    </location>
</feature>
<comment type="similarity">
    <text evidence="9">Belongs to the PanD family.</text>
</comment>
<comment type="caution">
    <text evidence="11">The sequence shown here is derived from an EMBL/GenBank/DDBJ whole genome shotgun (WGS) entry which is preliminary data.</text>
</comment>
<dbReference type="CDD" id="cd06919">
    <property type="entry name" value="Asp_decarbox"/>
    <property type="match status" value="1"/>
</dbReference>
<evidence type="ECO:0000256" key="10">
    <source>
        <dbReference type="SAM" id="MobiDB-lite"/>
    </source>
</evidence>
<name>A0ABV8FKR6_9ACTN</name>
<sequence>MRRTLFNGKIHRATVTHADLHYVGSITIDADLMEAADLVEGEQVHVVDIDNGNRLVTYTITGERGSGVIGVNGAAAHLVSPGDLVIIMSYVEVDDAERAAHTPKVVHVDAANRIVHLGDDPAEPVPGSGLDSGRTTAPVSSGAR</sequence>
<evidence type="ECO:0000256" key="1">
    <source>
        <dbReference type="ARBA" id="ARBA00022490"/>
    </source>
</evidence>
<dbReference type="HAMAP" id="MF_00446">
    <property type="entry name" value="PanD"/>
    <property type="match status" value="1"/>
</dbReference>
<dbReference type="EC" id="4.1.1.11" evidence="9"/>
<keyword evidence="7 9" id="KW-0704">Schiff base</keyword>
<dbReference type="PANTHER" id="PTHR21012">
    <property type="entry name" value="ASPARTATE 1-DECARBOXYLASE"/>
    <property type="match status" value="1"/>
</dbReference>
<keyword evidence="4 9" id="KW-0068">Autocatalytic cleavage</keyword>
<feature type="modified residue" description="Pyruvic acid (Ser)" evidence="9">
    <location>
        <position position="25"/>
    </location>
</feature>
<comment type="function">
    <text evidence="9">Catalyzes the pyruvoyl-dependent decarboxylation of aspartate to produce beta-alanine.</text>
</comment>
<feature type="active site" description="Proton donor" evidence="9">
    <location>
        <position position="58"/>
    </location>
</feature>
<dbReference type="NCBIfam" id="TIGR00223">
    <property type="entry name" value="panD"/>
    <property type="match status" value="1"/>
</dbReference>
<keyword evidence="5 9" id="KW-0865">Zymogen</keyword>
<feature type="active site" description="Schiff-base intermediate with substrate; via pyruvic acid" evidence="9">
    <location>
        <position position="25"/>
    </location>
</feature>
<comment type="PTM">
    <text evidence="9">Is synthesized initially as an inactive proenzyme, which is activated by self-cleavage at a specific serine bond to produce a beta-subunit with a hydroxyl group at its C-terminus and an alpha-subunit with a pyruvoyl group at its N-terminus.</text>
</comment>
<keyword evidence="1 9" id="KW-0963">Cytoplasm</keyword>
<dbReference type="SUPFAM" id="SSF50692">
    <property type="entry name" value="ADC-like"/>
    <property type="match status" value="1"/>
</dbReference>
<dbReference type="GO" id="GO:0004068">
    <property type="term" value="F:aspartate 1-decarboxylase activity"/>
    <property type="evidence" value="ECO:0007669"/>
    <property type="project" value="UniProtKB-EC"/>
</dbReference>
<dbReference type="RefSeq" id="WP_378531567.1">
    <property type="nucleotide sequence ID" value="NZ_JBHSBH010000005.1"/>
</dbReference>
<comment type="subcellular location">
    <subcellularLocation>
        <location evidence="9">Cytoplasm</location>
    </subcellularLocation>
</comment>
<accession>A0ABV8FKR6</accession>
<dbReference type="PANTHER" id="PTHR21012:SF0">
    <property type="entry name" value="ASPARTATE 1-DECARBOXYLASE"/>
    <property type="match status" value="1"/>
</dbReference>
<evidence type="ECO:0000256" key="2">
    <source>
        <dbReference type="ARBA" id="ARBA00022655"/>
    </source>
</evidence>
<evidence type="ECO:0000256" key="3">
    <source>
        <dbReference type="ARBA" id="ARBA00022793"/>
    </source>
</evidence>
<feature type="region of interest" description="Disordered" evidence="10">
    <location>
        <begin position="117"/>
        <end position="144"/>
    </location>
</feature>
<protein>
    <recommendedName>
        <fullName evidence="9">Aspartate 1-decarboxylase</fullName>
        <ecNumber evidence="9">4.1.1.11</ecNumber>
    </recommendedName>
    <alternativeName>
        <fullName evidence="9">Aspartate alpha-decarboxylase</fullName>
    </alternativeName>
    <component>
        <recommendedName>
            <fullName evidence="9">Aspartate 1-decarboxylase beta chain</fullName>
        </recommendedName>
    </component>
    <component>
        <recommendedName>
            <fullName evidence="9">Aspartate 1-decarboxylase alpha chain</fullName>
        </recommendedName>
    </component>
</protein>
<evidence type="ECO:0000256" key="6">
    <source>
        <dbReference type="ARBA" id="ARBA00023239"/>
    </source>
</evidence>
<evidence type="ECO:0000256" key="9">
    <source>
        <dbReference type="HAMAP-Rule" id="MF_00446"/>
    </source>
</evidence>
<feature type="binding site" evidence="9">
    <location>
        <begin position="73"/>
        <end position="75"/>
    </location>
    <ligand>
        <name>substrate</name>
    </ligand>
</feature>
<dbReference type="InterPro" id="IPR003190">
    <property type="entry name" value="Asp_decarbox"/>
</dbReference>
<feature type="compositionally biased region" description="Polar residues" evidence="10">
    <location>
        <begin position="133"/>
        <end position="144"/>
    </location>
</feature>
<dbReference type="EMBL" id="JBHSBH010000005">
    <property type="protein sequence ID" value="MFC3995954.1"/>
    <property type="molecule type" value="Genomic_DNA"/>
</dbReference>
<feature type="binding site" evidence="9">
    <location>
        <position position="57"/>
    </location>
    <ligand>
        <name>substrate</name>
    </ligand>
</feature>
<keyword evidence="12" id="KW-1185">Reference proteome</keyword>
<dbReference type="Gene3D" id="2.40.40.20">
    <property type="match status" value="1"/>
</dbReference>
<feature type="chain" id="PRO_5044912600" description="Aspartate 1-decarboxylase beta chain" evidence="9">
    <location>
        <begin position="1"/>
        <end position="24"/>
    </location>
</feature>
<dbReference type="PIRSF" id="PIRSF006246">
    <property type="entry name" value="Asp_decarbox"/>
    <property type="match status" value="1"/>
</dbReference>
<keyword evidence="8 9" id="KW-0670">Pyruvate</keyword>
<organism evidence="11 12">
    <name type="scientific">Nocardiopsis sediminis</name>
    <dbReference type="NCBI Taxonomy" id="1778267"/>
    <lineage>
        <taxon>Bacteria</taxon>
        <taxon>Bacillati</taxon>
        <taxon>Actinomycetota</taxon>
        <taxon>Actinomycetes</taxon>
        <taxon>Streptosporangiales</taxon>
        <taxon>Nocardiopsidaceae</taxon>
        <taxon>Nocardiopsis</taxon>
    </lineage>
</organism>
<evidence type="ECO:0000256" key="4">
    <source>
        <dbReference type="ARBA" id="ARBA00022813"/>
    </source>
</evidence>
<comment type="subunit">
    <text evidence="9">Heterooctamer of four alpha and four beta subunits.</text>
</comment>
<keyword evidence="3 9" id="KW-0210">Decarboxylase</keyword>